<dbReference type="PROSITE" id="PS51746">
    <property type="entry name" value="PPM_2"/>
    <property type="match status" value="1"/>
</dbReference>
<dbReference type="Proteomes" id="UP000886005">
    <property type="component" value="Unassembled WGS sequence"/>
</dbReference>
<evidence type="ECO:0000256" key="1">
    <source>
        <dbReference type="ARBA" id="ARBA00022801"/>
    </source>
</evidence>
<protein>
    <submittedName>
        <fullName evidence="3">GAF domain-containing protein</fullName>
    </submittedName>
</protein>
<gene>
    <name evidence="3" type="ORF">ENJ10_11305</name>
</gene>
<dbReference type="Pfam" id="PF07228">
    <property type="entry name" value="SpoIIE"/>
    <property type="match status" value="1"/>
</dbReference>
<dbReference type="InterPro" id="IPR001932">
    <property type="entry name" value="PPM-type_phosphatase-like_dom"/>
</dbReference>
<dbReference type="InterPro" id="IPR003018">
    <property type="entry name" value="GAF"/>
</dbReference>
<dbReference type="SUPFAM" id="SSF81606">
    <property type="entry name" value="PP2C-like"/>
    <property type="match status" value="1"/>
</dbReference>
<dbReference type="SMART" id="SM00331">
    <property type="entry name" value="PP2C_SIG"/>
    <property type="match status" value="1"/>
</dbReference>
<dbReference type="AlphaFoldDB" id="A0A7V1PV89"/>
<dbReference type="SMART" id="SM00065">
    <property type="entry name" value="GAF"/>
    <property type="match status" value="1"/>
</dbReference>
<accession>A0A7V1PV89</accession>
<feature type="non-terminal residue" evidence="3">
    <location>
        <position position="1"/>
    </location>
</feature>
<dbReference type="Pfam" id="PF01590">
    <property type="entry name" value="GAF"/>
    <property type="match status" value="1"/>
</dbReference>
<organism evidence="3">
    <name type="scientific">Caldithrix abyssi</name>
    <dbReference type="NCBI Taxonomy" id="187145"/>
    <lineage>
        <taxon>Bacteria</taxon>
        <taxon>Pseudomonadati</taxon>
        <taxon>Calditrichota</taxon>
        <taxon>Calditrichia</taxon>
        <taxon>Calditrichales</taxon>
        <taxon>Calditrichaceae</taxon>
        <taxon>Caldithrix</taxon>
    </lineage>
</organism>
<dbReference type="EMBL" id="DRLD01000312">
    <property type="protein sequence ID" value="HED11265.1"/>
    <property type="molecule type" value="Genomic_DNA"/>
</dbReference>
<feature type="domain" description="PPM-type phosphatase" evidence="2">
    <location>
        <begin position="338"/>
        <end position="554"/>
    </location>
</feature>
<evidence type="ECO:0000313" key="3">
    <source>
        <dbReference type="EMBL" id="HED11265.1"/>
    </source>
</evidence>
<dbReference type="GO" id="GO:0016791">
    <property type="term" value="F:phosphatase activity"/>
    <property type="evidence" value="ECO:0007669"/>
    <property type="project" value="TreeGrafter"/>
</dbReference>
<name>A0A7V1PV89_CALAY</name>
<sequence length="561" mass="63206">LHGDPNQLLAYYQRLFNYKYLLIFPEIRDNEVRPLFSFPQEAFSPFFKGAEIDWLNYYPKALYRNQGDESVNAAEFMSHFGIDHLYPIRFENKTFGFLGVHAHGRAPNDFEKQTARLIARYLASQWHARNLMSEIRRSTEKTERLLQEISTVLEVTRAIEGGGDIQMLLETIMEKCMEVMAVEAVSLMLTMDDGDLEFRVALGPKGKQVKRYRIRPGQGIAGKVAQSGKPLLIPEAYNDPRFDPSFDKRSGFRTHSILCVPMQHRGKNIGVVQALNRFDGKSFNEHDLRTFTIFAGQAAVAIENSRLLIKALENEKIKSQIAVAAEIQRLIVPEILPRISRLKMYGRYIPCQGVGGDFYTVVPLSADETIVAIADVSGKGVPGALLVSTLNATLKAYLEFTSDLSLVMKKLNRLIMELSTADRFITMFLAKINTRIGEVEYISAGHNPQFLLRRPFKITELSSTGMAIGIIDYDYRSRRSSFQEGDVLLLYTDGVVEARNGRMEEFGEERLAAIMVEEKSRDMGALCENIITAVTEYSAPGLPQDDITLLAITFAKEGDHG</sequence>
<dbReference type="Gene3D" id="3.30.450.40">
    <property type="match status" value="1"/>
</dbReference>
<evidence type="ECO:0000259" key="2">
    <source>
        <dbReference type="PROSITE" id="PS51746"/>
    </source>
</evidence>
<dbReference type="PANTHER" id="PTHR43156:SF2">
    <property type="entry name" value="STAGE II SPORULATION PROTEIN E"/>
    <property type="match status" value="1"/>
</dbReference>
<keyword evidence="1" id="KW-0378">Hydrolase</keyword>
<dbReference type="InterPro" id="IPR036457">
    <property type="entry name" value="PPM-type-like_dom_sf"/>
</dbReference>
<dbReference type="PANTHER" id="PTHR43156">
    <property type="entry name" value="STAGE II SPORULATION PROTEIN E-RELATED"/>
    <property type="match status" value="1"/>
</dbReference>
<dbReference type="SUPFAM" id="SSF55781">
    <property type="entry name" value="GAF domain-like"/>
    <property type="match status" value="1"/>
</dbReference>
<reference evidence="3" key="1">
    <citation type="journal article" date="2020" name="mSystems">
        <title>Genome- and Community-Level Interaction Insights into Carbon Utilization and Element Cycling Functions of Hydrothermarchaeota in Hydrothermal Sediment.</title>
        <authorList>
            <person name="Zhou Z."/>
            <person name="Liu Y."/>
            <person name="Xu W."/>
            <person name="Pan J."/>
            <person name="Luo Z.H."/>
            <person name="Li M."/>
        </authorList>
    </citation>
    <scope>NUCLEOTIDE SEQUENCE [LARGE SCALE GENOMIC DNA]</scope>
    <source>
        <strain evidence="3">HyVt-456</strain>
    </source>
</reference>
<dbReference type="Gene3D" id="3.60.40.10">
    <property type="entry name" value="PPM-type phosphatase domain"/>
    <property type="match status" value="1"/>
</dbReference>
<proteinExistence type="predicted"/>
<comment type="caution">
    <text evidence="3">The sequence shown here is derived from an EMBL/GenBank/DDBJ whole genome shotgun (WGS) entry which is preliminary data.</text>
</comment>
<dbReference type="InterPro" id="IPR052016">
    <property type="entry name" value="Bact_Sigma-Reg"/>
</dbReference>
<dbReference type="InterPro" id="IPR029016">
    <property type="entry name" value="GAF-like_dom_sf"/>
</dbReference>